<dbReference type="GO" id="GO:0004386">
    <property type="term" value="F:helicase activity"/>
    <property type="evidence" value="ECO:0007669"/>
    <property type="project" value="UniProtKB-KW"/>
</dbReference>
<gene>
    <name evidence="1" type="ORF">ALP66_03593</name>
</gene>
<keyword evidence="1" id="KW-0347">Helicase</keyword>
<name>A0A658K5B5_PSEA0</name>
<keyword evidence="1" id="KW-0067">ATP-binding</keyword>
<keyword evidence="1" id="KW-0547">Nucleotide-binding</keyword>
<evidence type="ECO:0000313" key="1">
    <source>
        <dbReference type="EMBL" id="RMS45009.1"/>
    </source>
</evidence>
<dbReference type="Proteomes" id="UP000270873">
    <property type="component" value="Unassembled WGS sequence"/>
</dbReference>
<accession>A0A658K5B5</accession>
<proteinExistence type="predicted"/>
<keyword evidence="1" id="KW-0378">Hydrolase</keyword>
<dbReference type="AlphaFoldDB" id="A0A658K5B5"/>
<comment type="caution">
    <text evidence="1">The sequence shown here is derived from an EMBL/GenBank/DDBJ whole genome shotgun (WGS) entry which is preliminary data.</text>
</comment>
<sequence>MRAVLLSDEVYPFLDVQAKALLDEARKTFRAMGLETKSLVGSTSRTYLFTWCGDHTNDALVLMLNHVGLDCSVSGFALEISSSPEKTLEALADVAQLDPGHFEQILANVENMIIERWDWALPESLLMKSYASSHLDLQGARQYAEAYTLRSEHDRDEVQVNRYAANSATDADVEH</sequence>
<reference evidence="1 2" key="1">
    <citation type="submission" date="2018-08" db="EMBL/GenBank/DDBJ databases">
        <title>Recombination of ecologically and evolutionarily significant loci maintains genetic cohesion in the Pseudomonas syringae species complex.</title>
        <authorList>
            <person name="Dillon M."/>
            <person name="Thakur S."/>
            <person name="Almeida R.N.D."/>
            <person name="Weir B.S."/>
            <person name="Guttman D.S."/>
        </authorList>
    </citation>
    <scope>NUCLEOTIDE SEQUENCE [LARGE SCALE GENOMIC DNA]</scope>
    <source>
        <strain evidence="1 2">ICMP 7847</strain>
    </source>
</reference>
<protein>
    <submittedName>
        <fullName evidence="1">DEAD/DEAH box helicase domain-containing protein</fullName>
    </submittedName>
</protein>
<dbReference type="EMBL" id="RBSP01000641">
    <property type="protein sequence ID" value="RMS45009.1"/>
    <property type="molecule type" value="Genomic_DNA"/>
</dbReference>
<evidence type="ECO:0000313" key="2">
    <source>
        <dbReference type="Proteomes" id="UP000270873"/>
    </source>
</evidence>
<organism evidence="1 2">
    <name type="scientific">Pseudomonas amygdali pv. photiniae</name>
    <dbReference type="NCBI Taxonomy" id="251724"/>
    <lineage>
        <taxon>Bacteria</taxon>
        <taxon>Pseudomonadati</taxon>
        <taxon>Pseudomonadota</taxon>
        <taxon>Gammaproteobacteria</taxon>
        <taxon>Pseudomonadales</taxon>
        <taxon>Pseudomonadaceae</taxon>
        <taxon>Pseudomonas</taxon>
        <taxon>Pseudomonas amygdali</taxon>
    </lineage>
</organism>